<dbReference type="Pfam" id="PF07690">
    <property type="entry name" value="MFS_1"/>
    <property type="match status" value="1"/>
</dbReference>
<feature type="transmembrane region" description="Helical" evidence="5">
    <location>
        <begin position="89"/>
        <end position="112"/>
    </location>
</feature>
<dbReference type="InterPro" id="IPR020846">
    <property type="entry name" value="MFS_dom"/>
</dbReference>
<keyword evidence="4 5" id="KW-0472">Membrane</keyword>
<evidence type="ECO:0000313" key="8">
    <source>
        <dbReference type="Proteomes" id="UP000002745"/>
    </source>
</evidence>
<keyword evidence="2 5" id="KW-0812">Transmembrane</keyword>
<dbReference type="GO" id="GO:0005886">
    <property type="term" value="C:plasma membrane"/>
    <property type="evidence" value="ECO:0007669"/>
    <property type="project" value="TreeGrafter"/>
</dbReference>
<dbReference type="Proteomes" id="UP000002745">
    <property type="component" value="Chromosome"/>
</dbReference>
<feature type="transmembrane region" description="Helical" evidence="5">
    <location>
        <begin position="344"/>
        <end position="368"/>
    </location>
</feature>
<feature type="transmembrane region" description="Helical" evidence="5">
    <location>
        <begin position="148"/>
        <end position="172"/>
    </location>
</feature>
<evidence type="ECO:0000259" key="6">
    <source>
        <dbReference type="PROSITE" id="PS50850"/>
    </source>
</evidence>
<dbReference type="eggNOG" id="COG2271">
    <property type="taxonomic scope" value="Bacteria"/>
</dbReference>
<accession>C6XP65</accession>
<gene>
    <name evidence="7" type="ordered locus">Hbal_2570</name>
</gene>
<keyword evidence="3 5" id="KW-1133">Transmembrane helix</keyword>
<evidence type="ECO:0000256" key="1">
    <source>
        <dbReference type="ARBA" id="ARBA00004141"/>
    </source>
</evidence>
<organism evidence="7 8">
    <name type="scientific">Hirschia baltica (strain ATCC 49814 / DSM 5838 / IFAM 1418)</name>
    <dbReference type="NCBI Taxonomy" id="582402"/>
    <lineage>
        <taxon>Bacteria</taxon>
        <taxon>Pseudomonadati</taxon>
        <taxon>Pseudomonadota</taxon>
        <taxon>Alphaproteobacteria</taxon>
        <taxon>Hyphomonadales</taxon>
        <taxon>Hyphomonadaceae</taxon>
        <taxon>Hirschia</taxon>
    </lineage>
</organism>
<feature type="transmembrane region" description="Helical" evidence="5">
    <location>
        <begin position="118"/>
        <end position="136"/>
    </location>
</feature>
<evidence type="ECO:0000256" key="4">
    <source>
        <dbReference type="ARBA" id="ARBA00023136"/>
    </source>
</evidence>
<feature type="transmembrane region" description="Helical" evidence="5">
    <location>
        <begin position="57"/>
        <end position="77"/>
    </location>
</feature>
<feature type="domain" description="Major facilitator superfamily (MFS) profile" evidence="6">
    <location>
        <begin position="23"/>
        <end position="435"/>
    </location>
</feature>
<feature type="transmembrane region" description="Helical" evidence="5">
    <location>
        <begin position="21"/>
        <end position="45"/>
    </location>
</feature>
<reference evidence="8" key="1">
    <citation type="journal article" date="2011" name="J. Bacteriol.">
        <title>Genome sequences of eight morphologically diverse alphaproteobacteria.</title>
        <authorList>
            <consortium name="US DOE Joint Genome Institute"/>
            <person name="Brown P.J."/>
            <person name="Kysela D.T."/>
            <person name="Buechlein A."/>
            <person name="Hemmerich C."/>
            <person name="Brun Y.V."/>
        </authorList>
    </citation>
    <scope>NUCLEOTIDE SEQUENCE [LARGE SCALE GENOMIC DNA]</scope>
    <source>
        <strain evidence="8">ATCC 49814 / DSM 5838 / IFAM 1418</strain>
    </source>
</reference>
<dbReference type="InterPro" id="IPR036259">
    <property type="entry name" value="MFS_trans_sf"/>
</dbReference>
<sequence length="437" mass="46317">MLERKDPRIEIANRPMSRLQIFVIFLCIALNAMDGFDVLAISFAAPGIADEWGINKTVLGIVLSMELIGMAIGSIVLGNIADKLGRRPVILVCLLMMAIGMFLSAAANSVLFLSIVRLVTGFGIGGMLSSTSAMVAEYSNEKRRSLATILNIAGYAMGAIIGGVIATKLLAISGDWRSVFIFGGAVTAVLLPVVALFLPESIHSQLARRPPNTLAKINKTLVRMKWKPVEDLVEPDPRIDRPSILALFSKRYIVVTCTLTVAYFAQIMAFYFIQKWTPKIVVDLGFDPASAGQVLVFANVGSLTGAIVLGLISSKVNLKFAVIVSMISAFVCFGLFGMGHSSLMGLSIFAAATVCFTNAGVVGMYPILAQSFPASLRASGTGFVIGLGRGGAALGPIIAGSLFQAGNSLQVVSLVMGSGALLAALMIFTLFRRKPEN</sequence>
<comment type="subcellular location">
    <subcellularLocation>
        <location evidence="1">Membrane</location>
        <topology evidence="1">Multi-pass membrane protein</topology>
    </subcellularLocation>
</comment>
<feature type="transmembrane region" description="Helical" evidence="5">
    <location>
        <begin position="178"/>
        <end position="199"/>
    </location>
</feature>
<dbReference type="InterPro" id="IPR011701">
    <property type="entry name" value="MFS"/>
</dbReference>
<feature type="transmembrane region" description="Helical" evidence="5">
    <location>
        <begin position="252"/>
        <end position="273"/>
    </location>
</feature>
<evidence type="ECO:0000256" key="5">
    <source>
        <dbReference type="SAM" id="Phobius"/>
    </source>
</evidence>
<dbReference type="PANTHER" id="PTHR23508">
    <property type="entry name" value="CARBOXYLIC ACID TRANSPORTER PROTEIN HOMOLOG"/>
    <property type="match status" value="1"/>
</dbReference>
<dbReference type="STRING" id="582402.Hbal_2570"/>
<dbReference type="PROSITE" id="PS50850">
    <property type="entry name" value="MFS"/>
    <property type="match status" value="1"/>
</dbReference>
<dbReference type="RefSeq" id="WP_015828395.1">
    <property type="nucleotide sequence ID" value="NC_012982.1"/>
</dbReference>
<dbReference type="KEGG" id="hba:Hbal_2570"/>
<evidence type="ECO:0000256" key="2">
    <source>
        <dbReference type="ARBA" id="ARBA00022692"/>
    </source>
</evidence>
<dbReference type="PANTHER" id="PTHR23508:SF10">
    <property type="entry name" value="CARBOXYLIC ACID TRANSPORTER PROTEIN HOMOLOG"/>
    <property type="match status" value="1"/>
</dbReference>
<protein>
    <submittedName>
        <fullName evidence="7">Major facilitator superfamily MFS_1</fullName>
    </submittedName>
</protein>
<dbReference type="SUPFAM" id="SSF103473">
    <property type="entry name" value="MFS general substrate transporter"/>
    <property type="match status" value="1"/>
</dbReference>
<keyword evidence="8" id="KW-1185">Reference proteome</keyword>
<dbReference type="HOGENOM" id="CLU_001265_46_4_5"/>
<dbReference type="AlphaFoldDB" id="C6XP65"/>
<feature type="transmembrane region" description="Helical" evidence="5">
    <location>
        <begin position="320"/>
        <end position="338"/>
    </location>
</feature>
<dbReference type="GO" id="GO:0046943">
    <property type="term" value="F:carboxylic acid transmembrane transporter activity"/>
    <property type="evidence" value="ECO:0007669"/>
    <property type="project" value="TreeGrafter"/>
</dbReference>
<dbReference type="OrthoDB" id="9800416at2"/>
<dbReference type="EMBL" id="CP001678">
    <property type="protein sequence ID" value="ACT60245.1"/>
    <property type="molecule type" value="Genomic_DNA"/>
</dbReference>
<name>C6XP65_HIRBI</name>
<proteinExistence type="predicted"/>
<feature type="transmembrane region" description="Helical" evidence="5">
    <location>
        <begin position="293"/>
        <end position="313"/>
    </location>
</feature>
<evidence type="ECO:0000313" key="7">
    <source>
        <dbReference type="EMBL" id="ACT60245.1"/>
    </source>
</evidence>
<evidence type="ECO:0000256" key="3">
    <source>
        <dbReference type="ARBA" id="ARBA00022989"/>
    </source>
</evidence>
<feature type="transmembrane region" description="Helical" evidence="5">
    <location>
        <begin position="409"/>
        <end position="431"/>
    </location>
</feature>
<feature type="transmembrane region" description="Helical" evidence="5">
    <location>
        <begin position="380"/>
        <end position="403"/>
    </location>
</feature>
<dbReference type="Gene3D" id="1.20.1250.20">
    <property type="entry name" value="MFS general substrate transporter like domains"/>
    <property type="match status" value="1"/>
</dbReference>